<gene>
    <name evidence="1" type="ORF">EAIL5_0229</name>
</gene>
<organism evidence="1">
    <name type="scientific">Erwinia amylovora ATCC BAA-2158</name>
    <dbReference type="NCBI Taxonomy" id="889211"/>
    <lineage>
        <taxon>Bacteria</taxon>
        <taxon>Pseudomonadati</taxon>
        <taxon>Pseudomonadota</taxon>
        <taxon>Gammaproteobacteria</taxon>
        <taxon>Enterobacterales</taxon>
        <taxon>Erwiniaceae</taxon>
        <taxon>Erwinia</taxon>
    </lineage>
</organism>
<name>E5B0P8_ERWAM</name>
<reference evidence="1" key="1">
    <citation type="journal article" date="2011" name="J. Bacteriol.">
        <title>Genome Sequence of an Erwinia amylovora Strain with Pathogenicity Restricted to Rubus Plants.</title>
        <authorList>
            <person name="Powney R."/>
            <person name="Smits T.H."/>
            <person name="Sawbridge T."/>
            <person name="Frey B."/>
            <person name="Blom J."/>
            <person name="Frey J.E."/>
            <person name="Plummer K.M."/>
            <person name="Beer S.V."/>
            <person name="Luck J."/>
            <person name="Duffy B."/>
            <person name="Rodoni B."/>
        </authorList>
    </citation>
    <scope>NUCLEOTIDE SEQUENCE</scope>
    <source>
        <strain evidence="1">ATCC BAA-2158</strain>
    </source>
</reference>
<sequence>MNSQGEQKITSRRHLVVARGAKLQYNFAPFVFMRCHSV</sequence>
<evidence type="ECO:0000313" key="1">
    <source>
        <dbReference type="EMBL" id="CBX79049.1"/>
    </source>
</evidence>
<proteinExistence type="predicted"/>
<dbReference type="EMBL" id="FR719184">
    <property type="protein sequence ID" value="CBX79049.1"/>
    <property type="molecule type" value="Genomic_DNA"/>
</dbReference>
<dbReference type="AlphaFoldDB" id="E5B0P8"/>
<accession>E5B0P8</accession>
<protein>
    <submittedName>
        <fullName evidence="1">Uncharacterized protein</fullName>
    </submittedName>
</protein>